<comment type="catalytic activity">
    <reaction evidence="8">
        <text>a 1-O-(1Z-alkenyl)-sn-glycero-3-phosphocholine + H2O = a 2,3-saturated aldehyde + sn-glycerol 3-phosphocholine</text>
        <dbReference type="Rhea" id="RHEA:22544"/>
        <dbReference type="ChEBI" id="CHEBI:15377"/>
        <dbReference type="ChEBI" id="CHEBI:16870"/>
        <dbReference type="ChEBI" id="CHEBI:73359"/>
        <dbReference type="ChEBI" id="CHEBI:77287"/>
        <dbReference type="EC" id="3.3.2.2"/>
    </reaction>
</comment>
<evidence type="ECO:0000256" key="5">
    <source>
        <dbReference type="ARBA" id="ARBA00023136"/>
    </source>
</evidence>
<evidence type="ECO:0000256" key="9">
    <source>
        <dbReference type="SAM" id="Phobius"/>
    </source>
</evidence>
<feature type="transmembrane region" description="Helical" evidence="9">
    <location>
        <begin position="103"/>
        <end position="122"/>
    </location>
</feature>
<accession>A0A7E4VR88</accession>
<dbReference type="GO" id="GO:0047408">
    <property type="term" value="F:alkenylglycerophosphocholine hydrolase activity"/>
    <property type="evidence" value="ECO:0007669"/>
    <property type="project" value="UniProtKB-EC"/>
</dbReference>
<keyword evidence="10" id="KW-1185">Reference proteome</keyword>
<dbReference type="Proteomes" id="UP000492821">
    <property type="component" value="Unassembled WGS sequence"/>
</dbReference>
<sequence>MDRTSMFLTYGFILILVHISTNGFRTNAPIVYAAPMISLCVMTAITRMRWDKKVATIGSFASIAIGVYYWALLPKHIIARAGLFCISHGLYLYTFFPHVRKLWTPLAVVTVIYAFGLIYYAVGDLFRSLPSLCFAVALDLITVSFSMITAGSFWKNGARGNKIFEARNAAMLRFIGTGVQLVLASLLMFNHFLSHNNFHQYMLFYYIAQYLMFVANEQTF</sequence>
<comment type="similarity">
    <text evidence="2">Belongs to the TMEM86 family.</text>
</comment>
<comment type="subcellular location">
    <subcellularLocation>
        <location evidence="1">Membrane</location>
        <topology evidence="1">Multi-pass membrane protein</topology>
    </subcellularLocation>
</comment>
<keyword evidence="3 9" id="KW-0812">Transmembrane</keyword>
<evidence type="ECO:0000256" key="1">
    <source>
        <dbReference type="ARBA" id="ARBA00004141"/>
    </source>
</evidence>
<dbReference type="WBParaSite" id="Pan_g23875.t1">
    <property type="protein sequence ID" value="Pan_g23875.t1"/>
    <property type="gene ID" value="Pan_g23875"/>
</dbReference>
<feature type="transmembrane region" description="Helical" evidence="9">
    <location>
        <begin position="198"/>
        <end position="215"/>
    </location>
</feature>
<dbReference type="AlphaFoldDB" id="A0A7E4VR88"/>
<feature type="transmembrane region" description="Helical" evidence="9">
    <location>
        <begin position="54"/>
        <end position="71"/>
    </location>
</feature>
<feature type="transmembrane region" description="Helical" evidence="9">
    <location>
        <begin position="128"/>
        <end position="150"/>
    </location>
</feature>
<reference evidence="10" key="1">
    <citation type="journal article" date="2013" name="Genetics">
        <title>The draft genome and transcriptome of Panagrellus redivivus are shaped by the harsh demands of a free-living lifestyle.</title>
        <authorList>
            <person name="Srinivasan J."/>
            <person name="Dillman A.R."/>
            <person name="Macchietto M.G."/>
            <person name="Heikkinen L."/>
            <person name="Lakso M."/>
            <person name="Fracchia K.M."/>
            <person name="Antoshechkin I."/>
            <person name="Mortazavi A."/>
            <person name="Wong G."/>
            <person name="Sternberg P.W."/>
        </authorList>
    </citation>
    <scope>NUCLEOTIDE SEQUENCE [LARGE SCALE GENOMIC DNA]</scope>
    <source>
        <strain evidence="10">MT8872</strain>
    </source>
</reference>
<feature type="transmembrane region" description="Helical" evidence="9">
    <location>
        <begin position="7"/>
        <end position="24"/>
    </location>
</feature>
<name>A0A7E4VR88_PANRE</name>
<keyword evidence="5 9" id="KW-0472">Membrane</keyword>
<protein>
    <recommendedName>
        <fullName evidence="6">lysoplasmalogenase</fullName>
        <ecNumber evidence="6">3.3.2.2</ecNumber>
    </recommendedName>
</protein>
<dbReference type="GO" id="GO:0016020">
    <property type="term" value="C:membrane"/>
    <property type="evidence" value="ECO:0007669"/>
    <property type="project" value="UniProtKB-SubCell"/>
</dbReference>
<evidence type="ECO:0000313" key="11">
    <source>
        <dbReference type="WBParaSite" id="Pan_g23875.t1"/>
    </source>
</evidence>
<dbReference type="EC" id="3.3.2.2" evidence="6"/>
<keyword evidence="4 9" id="KW-1133">Transmembrane helix</keyword>
<comment type="catalytic activity">
    <reaction evidence="7">
        <text>a 1-O-(1Z-alkenyl)-sn-glycero-3-phosphoethanolamine + H2O = a 2,3-saturated aldehyde + sn-glycero-3-phosphoethanolamine</text>
        <dbReference type="Rhea" id="RHEA:16905"/>
        <dbReference type="ChEBI" id="CHEBI:15377"/>
        <dbReference type="ChEBI" id="CHEBI:73359"/>
        <dbReference type="ChEBI" id="CHEBI:77288"/>
        <dbReference type="ChEBI" id="CHEBI:143890"/>
        <dbReference type="EC" id="3.3.2.2"/>
    </reaction>
</comment>
<evidence type="ECO:0000256" key="3">
    <source>
        <dbReference type="ARBA" id="ARBA00022692"/>
    </source>
</evidence>
<evidence type="ECO:0000313" key="10">
    <source>
        <dbReference type="Proteomes" id="UP000492821"/>
    </source>
</evidence>
<dbReference type="InterPro" id="IPR012506">
    <property type="entry name" value="TMEM86B-like"/>
</dbReference>
<feature type="transmembrane region" description="Helical" evidence="9">
    <location>
        <begin position="171"/>
        <end position="192"/>
    </location>
</feature>
<evidence type="ECO:0000256" key="7">
    <source>
        <dbReference type="ARBA" id="ARBA00049458"/>
    </source>
</evidence>
<evidence type="ECO:0000256" key="6">
    <source>
        <dbReference type="ARBA" id="ARBA00035673"/>
    </source>
</evidence>
<evidence type="ECO:0000256" key="4">
    <source>
        <dbReference type="ARBA" id="ARBA00022989"/>
    </source>
</evidence>
<proteinExistence type="inferred from homology"/>
<reference evidence="11" key="2">
    <citation type="submission" date="2020-10" db="UniProtKB">
        <authorList>
            <consortium name="WormBaseParasite"/>
        </authorList>
    </citation>
    <scope>IDENTIFICATION</scope>
</reference>
<organism evidence="10 11">
    <name type="scientific">Panagrellus redivivus</name>
    <name type="common">Microworm</name>
    <dbReference type="NCBI Taxonomy" id="6233"/>
    <lineage>
        <taxon>Eukaryota</taxon>
        <taxon>Metazoa</taxon>
        <taxon>Ecdysozoa</taxon>
        <taxon>Nematoda</taxon>
        <taxon>Chromadorea</taxon>
        <taxon>Rhabditida</taxon>
        <taxon>Tylenchina</taxon>
        <taxon>Panagrolaimomorpha</taxon>
        <taxon>Panagrolaimoidea</taxon>
        <taxon>Panagrolaimidae</taxon>
        <taxon>Panagrellus</taxon>
    </lineage>
</organism>
<evidence type="ECO:0000256" key="2">
    <source>
        <dbReference type="ARBA" id="ARBA00007375"/>
    </source>
</evidence>
<evidence type="ECO:0000256" key="8">
    <source>
        <dbReference type="ARBA" id="ARBA00049560"/>
    </source>
</evidence>
<feature type="transmembrane region" description="Helical" evidence="9">
    <location>
        <begin position="77"/>
        <end position="96"/>
    </location>
</feature>
<feature type="transmembrane region" description="Helical" evidence="9">
    <location>
        <begin position="30"/>
        <end position="47"/>
    </location>
</feature>
<dbReference type="Pfam" id="PF07947">
    <property type="entry name" value="YhhN"/>
    <property type="match status" value="1"/>
</dbReference>